<keyword evidence="4" id="KW-1278">Translocase</keyword>
<proteinExistence type="predicted"/>
<evidence type="ECO:0000259" key="5">
    <source>
        <dbReference type="PROSITE" id="PS50893"/>
    </source>
</evidence>
<feature type="domain" description="ABC transporter" evidence="5">
    <location>
        <begin position="18"/>
        <end position="254"/>
    </location>
</feature>
<dbReference type="EMBL" id="CP127162">
    <property type="protein sequence ID" value="WIV20201.1"/>
    <property type="molecule type" value="Genomic_DNA"/>
</dbReference>
<keyword evidence="7" id="KW-1185">Reference proteome</keyword>
<dbReference type="PANTHER" id="PTHR42794">
    <property type="entry name" value="HEMIN IMPORT ATP-BINDING PROTEIN HMUV"/>
    <property type="match status" value="1"/>
</dbReference>
<dbReference type="SUPFAM" id="SSF52540">
    <property type="entry name" value="P-loop containing nucleoside triphosphate hydrolases"/>
    <property type="match status" value="1"/>
</dbReference>
<keyword evidence="1" id="KW-0813">Transport</keyword>
<dbReference type="Gene3D" id="3.40.50.300">
    <property type="entry name" value="P-loop containing nucleotide triphosphate hydrolases"/>
    <property type="match status" value="1"/>
</dbReference>
<dbReference type="InterPro" id="IPR017871">
    <property type="entry name" value="ABC_transporter-like_CS"/>
</dbReference>
<dbReference type="SMART" id="SM00382">
    <property type="entry name" value="AAA"/>
    <property type="match status" value="1"/>
</dbReference>
<dbReference type="GO" id="GO:0005524">
    <property type="term" value="F:ATP binding"/>
    <property type="evidence" value="ECO:0007669"/>
    <property type="project" value="UniProtKB-KW"/>
</dbReference>
<evidence type="ECO:0000256" key="4">
    <source>
        <dbReference type="ARBA" id="ARBA00022967"/>
    </source>
</evidence>
<reference evidence="6 7" key="1">
    <citation type="submission" date="2023-06" db="EMBL/GenBank/DDBJ databases">
        <title>Paenibacillus polygonum sp. nov., an endophytic bacterium, isolated from Polygonum lapathifolium L. in Nanji Wetland National Nature Reserve, South of Poyang Lake, Jiangxi Province, China.</title>
        <authorList>
            <person name="Yu Z."/>
        </authorList>
    </citation>
    <scope>NUCLEOTIDE SEQUENCE [LARGE SCALE GENOMIC DNA]</scope>
    <source>
        <strain evidence="6 7">C31</strain>
    </source>
</reference>
<gene>
    <name evidence="6" type="ORF">QPK24_05715</name>
</gene>
<dbReference type="PROSITE" id="PS50893">
    <property type="entry name" value="ABC_TRANSPORTER_2"/>
    <property type="match status" value="1"/>
</dbReference>
<protein>
    <submittedName>
        <fullName evidence="6">ABC transporter ATP-binding protein</fullName>
    </submittedName>
</protein>
<dbReference type="CDD" id="cd03214">
    <property type="entry name" value="ABC_Iron-Siderophores_B12_Hemin"/>
    <property type="match status" value="1"/>
</dbReference>
<organism evidence="6 7">
    <name type="scientific">Paenibacillus polygoni</name>
    <dbReference type="NCBI Taxonomy" id="3050112"/>
    <lineage>
        <taxon>Bacteria</taxon>
        <taxon>Bacillati</taxon>
        <taxon>Bacillota</taxon>
        <taxon>Bacilli</taxon>
        <taxon>Bacillales</taxon>
        <taxon>Paenibacillaceae</taxon>
        <taxon>Paenibacillus</taxon>
    </lineage>
</organism>
<dbReference type="RefSeq" id="WP_285746925.1">
    <property type="nucleotide sequence ID" value="NZ_CP127162.1"/>
</dbReference>
<evidence type="ECO:0000256" key="1">
    <source>
        <dbReference type="ARBA" id="ARBA00022448"/>
    </source>
</evidence>
<sequence length="275" mass="31217">MTENFDHQSEISSTVPVVEARALRKEYSQFTALDDIHFTAEEGDWWGIVGPNGSGKSTLLHLLSGILSPNQGTIHIKGKPVQDYSRKELSRIIAVLQQDGLPEIGYSVRDVVAMGRYPYQDWLGRDQGFGEEKIEQVLKKLDLTSLAERRLDELSGGQRQRVALAKVMVQEPEILLLDEPTTFLDVRYQLQFMDLLAHWQQSTGITIIAVLHDLNLASLYCNYLCALKEGQLFLQGTPAEVLTEENIRGLFEIQPVMVQHPDHHIPQFLLRKQQE</sequence>
<dbReference type="InterPro" id="IPR003593">
    <property type="entry name" value="AAA+_ATPase"/>
</dbReference>
<name>A0ABY8X9Q0_9BACL</name>
<dbReference type="InterPro" id="IPR003439">
    <property type="entry name" value="ABC_transporter-like_ATP-bd"/>
</dbReference>
<keyword evidence="3 6" id="KW-0067">ATP-binding</keyword>
<dbReference type="Pfam" id="PF00005">
    <property type="entry name" value="ABC_tran"/>
    <property type="match status" value="1"/>
</dbReference>
<accession>A0ABY8X9Q0</accession>
<evidence type="ECO:0000256" key="2">
    <source>
        <dbReference type="ARBA" id="ARBA00022741"/>
    </source>
</evidence>
<evidence type="ECO:0000256" key="3">
    <source>
        <dbReference type="ARBA" id="ARBA00022840"/>
    </source>
</evidence>
<dbReference type="PANTHER" id="PTHR42794:SF1">
    <property type="entry name" value="HEMIN IMPORT ATP-BINDING PROTEIN HMUV"/>
    <property type="match status" value="1"/>
</dbReference>
<evidence type="ECO:0000313" key="7">
    <source>
        <dbReference type="Proteomes" id="UP001236415"/>
    </source>
</evidence>
<evidence type="ECO:0000313" key="6">
    <source>
        <dbReference type="EMBL" id="WIV20201.1"/>
    </source>
</evidence>
<keyword evidence="2" id="KW-0547">Nucleotide-binding</keyword>
<dbReference type="PROSITE" id="PS00211">
    <property type="entry name" value="ABC_TRANSPORTER_1"/>
    <property type="match status" value="1"/>
</dbReference>
<dbReference type="InterPro" id="IPR027417">
    <property type="entry name" value="P-loop_NTPase"/>
</dbReference>
<dbReference type="Proteomes" id="UP001236415">
    <property type="component" value="Chromosome"/>
</dbReference>